<accession>A0A7R8YTH5</accession>
<organism evidence="1 2">
    <name type="scientific">Hermetia illucens</name>
    <name type="common">Black soldier fly</name>
    <dbReference type="NCBI Taxonomy" id="343691"/>
    <lineage>
        <taxon>Eukaryota</taxon>
        <taxon>Metazoa</taxon>
        <taxon>Ecdysozoa</taxon>
        <taxon>Arthropoda</taxon>
        <taxon>Hexapoda</taxon>
        <taxon>Insecta</taxon>
        <taxon>Pterygota</taxon>
        <taxon>Neoptera</taxon>
        <taxon>Endopterygota</taxon>
        <taxon>Diptera</taxon>
        <taxon>Brachycera</taxon>
        <taxon>Stratiomyomorpha</taxon>
        <taxon>Stratiomyidae</taxon>
        <taxon>Hermetiinae</taxon>
        <taxon>Hermetia</taxon>
    </lineage>
</organism>
<name>A0A7R8YTH5_HERIL</name>
<protein>
    <submittedName>
        <fullName evidence="1">Uncharacterized protein</fullName>
    </submittedName>
</protein>
<sequence>MCNGPVKSALVSRKILIFREKPIKCVFISDNFLFNRKRESSTSTKVSNKGGNNSIIWLLKTPTLGWICSSFPGDDDDARDIPSSVFSYYETSSFLPVSGDYLDCS</sequence>
<reference evidence="1 2" key="1">
    <citation type="submission" date="2020-11" db="EMBL/GenBank/DDBJ databases">
        <authorList>
            <person name="Wallbank WR R."/>
            <person name="Pardo Diaz C."/>
            <person name="Kozak K."/>
            <person name="Martin S."/>
            <person name="Jiggins C."/>
            <person name="Moest M."/>
            <person name="Warren A I."/>
            <person name="Generalovic N T."/>
            <person name="Byers J.R.P. K."/>
            <person name="Montejo-Kovacevich G."/>
            <person name="Yen C E."/>
        </authorList>
    </citation>
    <scope>NUCLEOTIDE SEQUENCE [LARGE SCALE GENOMIC DNA]</scope>
</reference>
<keyword evidence="2" id="KW-1185">Reference proteome</keyword>
<evidence type="ECO:0000313" key="1">
    <source>
        <dbReference type="EMBL" id="CAD7083655.1"/>
    </source>
</evidence>
<dbReference type="AlphaFoldDB" id="A0A7R8YTH5"/>
<dbReference type="InParanoid" id="A0A7R8YTH5"/>
<gene>
    <name evidence="1" type="ORF">HERILL_LOCUS6598</name>
</gene>
<dbReference type="EMBL" id="LR899011">
    <property type="protein sequence ID" value="CAD7083655.1"/>
    <property type="molecule type" value="Genomic_DNA"/>
</dbReference>
<evidence type="ECO:0000313" key="2">
    <source>
        <dbReference type="Proteomes" id="UP000594454"/>
    </source>
</evidence>
<dbReference type="Proteomes" id="UP000594454">
    <property type="component" value="Chromosome 3"/>
</dbReference>
<proteinExistence type="predicted"/>